<dbReference type="PIRSF" id="PIRSF005690">
    <property type="entry name" value="GerBA"/>
    <property type="match status" value="1"/>
</dbReference>
<sequence>MGGSKRKTHISSNIKDVQAYMKERVGVGISYDLEFRELVLLKRKVQLYFLNGQVSDLVAIEIIKKLVSINDEESNQKKLFEIVENRLANLSVEHTNTMDEAVDQMLSGLIIVFVDGEKKAFIVDVRDYPGRQPEEPDTERVIRGSRDGFTENVIINTALTRRRIRDARLRHEMLSVGERSKTDVCLCYIKDIANDEMIELTKDKIRSIEIDGITMADKALEEFIIENKWNPFPLVRYTERPDVAANHLFEGHLLLIVDTSPSVIILPTTYFDHLEHAEEYRQSPAVGTFIRWSRLLAVFASLFLLPLWLLFSMEPTLLPKTLSFIGPNEEGTIPVAVQIILAVLGVEFVRMAAVHTPTPLATALGLIAAVVIGQIAIDVGMFSPEVILYIAISTIGVYVTPSYELSVANKLLKLLLIIITALFGVPGFLIGLLLSTLFLVNMNSLRTPYLWPFIPFNAGAMLKFIFRIPVPFSEGRPSIVYPKDTISQEVKN</sequence>
<dbReference type="PANTHER" id="PTHR22550:SF9">
    <property type="entry name" value="STAGE V SPORULATION PROTEIN AF"/>
    <property type="match status" value="1"/>
</dbReference>
<feature type="transmembrane region" description="Helical" evidence="5">
    <location>
        <begin position="361"/>
        <end position="380"/>
    </location>
</feature>
<comment type="similarity">
    <text evidence="2 4">Belongs to the GerABKA family.</text>
</comment>
<gene>
    <name evidence="6" type="ORF">J2Z81_000355</name>
</gene>
<comment type="caution">
    <text evidence="6">The sequence shown here is derived from an EMBL/GenBank/DDBJ whole genome shotgun (WGS) entry which is preliminary data.</text>
</comment>
<dbReference type="InterPro" id="IPR050768">
    <property type="entry name" value="UPF0353/GerABKA_families"/>
</dbReference>
<comment type="subcellular location">
    <subcellularLocation>
        <location evidence="4">Cell membrane</location>
    </subcellularLocation>
    <subcellularLocation>
        <location evidence="1">Membrane</location>
        <topology evidence="1">Multi-pass membrane protein</topology>
    </subcellularLocation>
</comment>
<evidence type="ECO:0000256" key="1">
    <source>
        <dbReference type="ARBA" id="ARBA00004141"/>
    </source>
</evidence>
<keyword evidence="7" id="KW-1185">Reference proteome</keyword>
<evidence type="ECO:0000313" key="6">
    <source>
        <dbReference type="EMBL" id="MBP2256423.1"/>
    </source>
</evidence>
<evidence type="ECO:0000256" key="5">
    <source>
        <dbReference type="SAM" id="Phobius"/>
    </source>
</evidence>
<proteinExistence type="inferred from homology"/>
<dbReference type="RefSeq" id="WP_226370591.1">
    <property type="nucleotide sequence ID" value="NZ_JAGIKX010000001.1"/>
</dbReference>
<keyword evidence="5" id="KW-0812">Transmembrane</keyword>
<reference evidence="6 7" key="1">
    <citation type="submission" date="2021-03" db="EMBL/GenBank/DDBJ databases">
        <title>Genomic Encyclopedia of Type Strains, Phase IV (KMG-IV): sequencing the most valuable type-strain genomes for metagenomic binning, comparative biology and taxonomic classification.</title>
        <authorList>
            <person name="Goeker M."/>
        </authorList>
    </citation>
    <scope>NUCLEOTIDE SEQUENCE [LARGE SCALE GENOMIC DNA]</scope>
    <source>
        <strain evidence="6 7">DSM 25790</strain>
    </source>
</reference>
<dbReference type="InterPro" id="IPR004995">
    <property type="entry name" value="Spore_Ger"/>
</dbReference>
<dbReference type="PANTHER" id="PTHR22550">
    <property type="entry name" value="SPORE GERMINATION PROTEIN"/>
    <property type="match status" value="1"/>
</dbReference>
<dbReference type="EMBL" id="JAGIKX010000001">
    <property type="protein sequence ID" value="MBP2256423.1"/>
    <property type="molecule type" value="Genomic_DNA"/>
</dbReference>
<feature type="transmembrane region" description="Helical" evidence="5">
    <location>
        <begin position="386"/>
        <end position="403"/>
    </location>
</feature>
<organism evidence="6 7">
    <name type="scientific">Virgibacillus alimentarius</name>
    <dbReference type="NCBI Taxonomy" id="698769"/>
    <lineage>
        <taxon>Bacteria</taxon>
        <taxon>Bacillati</taxon>
        <taxon>Bacillota</taxon>
        <taxon>Bacilli</taxon>
        <taxon>Bacillales</taxon>
        <taxon>Bacillaceae</taxon>
        <taxon>Virgibacillus</taxon>
    </lineage>
</organism>
<evidence type="ECO:0000256" key="2">
    <source>
        <dbReference type="ARBA" id="ARBA00005278"/>
    </source>
</evidence>
<feature type="transmembrane region" description="Helical" evidence="5">
    <location>
        <begin position="331"/>
        <end position="349"/>
    </location>
</feature>
<dbReference type="Proteomes" id="UP001519294">
    <property type="component" value="Unassembled WGS sequence"/>
</dbReference>
<keyword evidence="5" id="KW-1133">Transmembrane helix</keyword>
<feature type="transmembrane region" description="Helical" evidence="5">
    <location>
        <begin position="415"/>
        <end position="437"/>
    </location>
</feature>
<feature type="transmembrane region" description="Helical" evidence="5">
    <location>
        <begin position="292"/>
        <end position="311"/>
    </location>
</feature>
<protein>
    <submittedName>
        <fullName evidence="6">Stage V sporulation protein AF</fullName>
    </submittedName>
</protein>
<feature type="transmembrane region" description="Helical" evidence="5">
    <location>
        <begin position="449"/>
        <end position="466"/>
    </location>
</feature>
<keyword evidence="3 4" id="KW-0472">Membrane</keyword>
<evidence type="ECO:0000256" key="4">
    <source>
        <dbReference type="PIRNR" id="PIRNR005690"/>
    </source>
</evidence>
<name>A0ABS4S4K3_9BACI</name>
<evidence type="ECO:0000313" key="7">
    <source>
        <dbReference type="Proteomes" id="UP001519294"/>
    </source>
</evidence>
<accession>A0ABS4S4K3</accession>
<dbReference type="Pfam" id="PF03323">
    <property type="entry name" value="GerA"/>
    <property type="match status" value="1"/>
</dbReference>
<evidence type="ECO:0000256" key="3">
    <source>
        <dbReference type="ARBA" id="ARBA00023136"/>
    </source>
</evidence>